<keyword evidence="3" id="KW-1185">Reference proteome</keyword>
<feature type="region of interest" description="Disordered" evidence="1">
    <location>
        <begin position="210"/>
        <end position="229"/>
    </location>
</feature>
<proteinExistence type="predicted"/>
<sequence>MLYKIQNSNDYHPVARALEYDEAVAFIAQRKEENPDNSLEIAEEELTCQSWREFTNRCDGTCVHAWGDDSESDIWLDHLERQHLYDRDVWHRRELGIREAFELALEKPSDGLDLSEAILEIRPQLLGYLDNLLTEVSILTAPSLFATETTHVAHAVEKAYYFGLRLEYAGVIDGAGTMVRHVLEGSDWELGDEDPVLQIVQKATCSEVAEETSPVTGNPAVPASNSAAA</sequence>
<comment type="caution">
    <text evidence="2">The sequence shown here is derived from an EMBL/GenBank/DDBJ whole genome shotgun (WGS) entry which is preliminary data.</text>
</comment>
<evidence type="ECO:0000313" key="3">
    <source>
        <dbReference type="Proteomes" id="UP000191933"/>
    </source>
</evidence>
<name>A0A9W5B7L7_9HYPH</name>
<evidence type="ECO:0000313" key="2">
    <source>
        <dbReference type="EMBL" id="CUX03419.1"/>
    </source>
</evidence>
<dbReference type="AlphaFoldDB" id="A0A9W5B7L7"/>
<gene>
    <name evidence="2" type="ORF">AGR2A_pb10154</name>
</gene>
<protein>
    <submittedName>
        <fullName evidence="2">Uncharacterized protein</fullName>
    </submittedName>
</protein>
<feature type="compositionally biased region" description="Low complexity" evidence="1">
    <location>
        <begin position="218"/>
        <end position="229"/>
    </location>
</feature>
<organism evidence="2 3">
    <name type="scientific">Agrobacterium genomosp. 2 str. CFBP 5494</name>
    <dbReference type="NCBI Taxonomy" id="1183436"/>
    <lineage>
        <taxon>Bacteria</taxon>
        <taxon>Pseudomonadati</taxon>
        <taxon>Pseudomonadota</taxon>
        <taxon>Alphaproteobacteria</taxon>
        <taxon>Hyphomicrobiales</taxon>
        <taxon>Rhizobiaceae</taxon>
        <taxon>Rhizobium/Agrobacterium group</taxon>
        <taxon>Agrobacterium</taxon>
        <taxon>Agrobacterium tumefaciens complex</taxon>
    </lineage>
</organism>
<dbReference type="RefSeq" id="WP_080823722.1">
    <property type="nucleotide sequence ID" value="NZ_LT009721.1"/>
</dbReference>
<dbReference type="Proteomes" id="UP000191933">
    <property type="component" value="Unassembled WGS sequence"/>
</dbReference>
<reference evidence="2 3" key="1">
    <citation type="submission" date="2016-01" db="EMBL/GenBank/DDBJ databases">
        <authorList>
            <person name="Regsiter A."/>
            <person name="william w."/>
        </authorList>
    </citation>
    <scope>NUCLEOTIDE SEQUENCE [LARGE SCALE GENOMIC DNA]</scope>
    <source>
        <strain evidence="2 3">CFBP 5494</strain>
    </source>
</reference>
<evidence type="ECO:0000256" key="1">
    <source>
        <dbReference type="SAM" id="MobiDB-lite"/>
    </source>
</evidence>
<dbReference type="EMBL" id="FBVY01000047">
    <property type="protein sequence ID" value="CUX03419.1"/>
    <property type="molecule type" value="Genomic_DNA"/>
</dbReference>
<accession>A0A9W5B7L7</accession>